<protein>
    <submittedName>
        <fullName evidence="3">SAM-dependent methyltransferase</fullName>
    </submittedName>
</protein>
<organism evidence="3 4">
    <name type="scientific">Oryzomonas rubra</name>
    <dbReference type="NCBI Taxonomy" id="2509454"/>
    <lineage>
        <taxon>Bacteria</taxon>
        <taxon>Pseudomonadati</taxon>
        <taxon>Thermodesulfobacteriota</taxon>
        <taxon>Desulfuromonadia</taxon>
        <taxon>Geobacterales</taxon>
        <taxon>Geobacteraceae</taxon>
        <taxon>Oryzomonas</taxon>
    </lineage>
</organism>
<comment type="caution">
    <text evidence="3">The sequence shown here is derived from an EMBL/GenBank/DDBJ whole genome shotgun (WGS) entry which is preliminary data.</text>
</comment>
<evidence type="ECO:0000313" key="3">
    <source>
        <dbReference type="EMBL" id="KAA0891280.1"/>
    </source>
</evidence>
<keyword evidence="4" id="KW-1185">Reference proteome</keyword>
<evidence type="ECO:0000256" key="2">
    <source>
        <dbReference type="ARBA" id="ARBA00022679"/>
    </source>
</evidence>
<accession>A0A5A9XEE0</accession>
<keyword evidence="1 3" id="KW-0489">Methyltransferase</keyword>
<evidence type="ECO:0000313" key="4">
    <source>
        <dbReference type="Proteomes" id="UP000324298"/>
    </source>
</evidence>
<dbReference type="Pfam" id="PF02636">
    <property type="entry name" value="Methyltransf_28"/>
    <property type="match status" value="1"/>
</dbReference>
<dbReference type="EMBL" id="SRSD01000006">
    <property type="protein sequence ID" value="KAA0891280.1"/>
    <property type="molecule type" value="Genomic_DNA"/>
</dbReference>
<dbReference type="GO" id="GO:0035243">
    <property type="term" value="F:protein-arginine omega-N symmetric methyltransferase activity"/>
    <property type="evidence" value="ECO:0007669"/>
    <property type="project" value="TreeGrafter"/>
</dbReference>
<reference evidence="3 4" key="1">
    <citation type="submission" date="2019-04" db="EMBL/GenBank/DDBJ databases">
        <title>Geobacter ruber sp. nov., ferric-reducing bacteria isolated from paddy soil.</title>
        <authorList>
            <person name="Xu Z."/>
            <person name="Masuda Y."/>
            <person name="Itoh H."/>
            <person name="Senoo K."/>
        </authorList>
    </citation>
    <scope>NUCLEOTIDE SEQUENCE [LARGE SCALE GENOMIC DNA]</scope>
    <source>
        <strain evidence="3 4">Red88</strain>
    </source>
</reference>
<dbReference type="OrthoDB" id="9794208at2"/>
<proteinExistence type="predicted"/>
<evidence type="ECO:0000256" key="1">
    <source>
        <dbReference type="ARBA" id="ARBA00022603"/>
    </source>
</evidence>
<sequence length="381" mass="42495">MTDDTQLHDILIKRIAAAGRITFASFMEACLYEPGLGYYTSPGRKVGAEGDFYTSISVHAAFGRVIARETAQMWRCLGSPATFTLVECGAGNGRLACDIMDYLAEREPEMYAGLDLVLVEREPSLQAAQAELLARHRERLRWLPPEIFGTDGFSFSGCLYSNELIDALPVHRVVMTPEGLREIYVTLRDGGFAEEMGALSTPAIAAYLERIKVTLLPGQQAEVNLAAPEWLAAAARSLQRGFVLTIDYGYPAEELYAPQRKQGTLLCYYRHQVEDDPYVRLGRQDITSHVDFTSLMRRGEELGLEPVWFGEQCRFLLSAGIVEEIEESERSTASEKEKLKVRLALKKLIMPEGGMGDTFRVLIQARGVESPRLLCQRRIGG</sequence>
<dbReference type="SUPFAM" id="SSF53335">
    <property type="entry name" value="S-adenosyl-L-methionine-dependent methyltransferases"/>
    <property type="match status" value="1"/>
</dbReference>
<dbReference type="PANTHER" id="PTHR12049:SF7">
    <property type="entry name" value="PROTEIN ARGININE METHYLTRANSFERASE NDUFAF7, MITOCHONDRIAL"/>
    <property type="match status" value="1"/>
</dbReference>
<dbReference type="PANTHER" id="PTHR12049">
    <property type="entry name" value="PROTEIN ARGININE METHYLTRANSFERASE NDUFAF7, MITOCHONDRIAL"/>
    <property type="match status" value="1"/>
</dbReference>
<dbReference type="AlphaFoldDB" id="A0A5A9XEE0"/>
<dbReference type="Proteomes" id="UP000324298">
    <property type="component" value="Unassembled WGS sequence"/>
</dbReference>
<dbReference type="GO" id="GO:0032259">
    <property type="term" value="P:methylation"/>
    <property type="evidence" value="ECO:0007669"/>
    <property type="project" value="UniProtKB-KW"/>
</dbReference>
<dbReference type="InterPro" id="IPR003788">
    <property type="entry name" value="NDUFAF7"/>
</dbReference>
<dbReference type="InterPro" id="IPR038375">
    <property type="entry name" value="NDUFAF7_sf"/>
</dbReference>
<dbReference type="InterPro" id="IPR029063">
    <property type="entry name" value="SAM-dependent_MTases_sf"/>
</dbReference>
<keyword evidence="2 3" id="KW-0808">Transferase</keyword>
<name>A0A5A9XEE0_9BACT</name>
<dbReference type="Gene3D" id="3.40.50.12710">
    <property type="match status" value="1"/>
</dbReference>
<gene>
    <name evidence="3" type="ORF">ET418_10880</name>
</gene>
<dbReference type="RefSeq" id="WP_149307644.1">
    <property type="nucleotide sequence ID" value="NZ_SRSD01000006.1"/>
</dbReference>